<dbReference type="Pfam" id="PF00639">
    <property type="entry name" value="Rotamase"/>
    <property type="match status" value="1"/>
</dbReference>
<dbReference type="Gene3D" id="3.10.50.40">
    <property type="match status" value="1"/>
</dbReference>
<protein>
    <recommendedName>
        <fullName evidence="4">Parvulin-like PPIase</fullName>
        <ecNumber evidence="3">5.2.1.8</ecNumber>
    </recommendedName>
    <alternativeName>
        <fullName evidence="6">Peptidyl-prolyl cis-trans isomerase plp</fullName>
    </alternativeName>
    <alternativeName>
        <fullName evidence="7">Rotamase plp</fullName>
    </alternativeName>
</protein>
<comment type="catalytic activity">
    <reaction evidence="1">
        <text>[protein]-peptidylproline (omega=180) = [protein]-peptidylproline (omega=0)</text>
        <dbReference type="Rhea" id="RHEA:16237"/>
        <dbReference type="Rhea" id="RHEA-COMP:10747"/>
        <dbReference type="Rhea" id="RHEA-COMP:10748"/>
        <dbReference type="ChEBI" id="CHEBI:83833"/>
        <dbReference type="ChEBI" id="CHEBI:83834"/>
        <dbReference type="EC" id="5.2.1.8"/>
    </reaction>
</comment>
<proteinExistence type="inferred from homology"/>
<evidence type="ECO:0000256" key="7">
    <source>
        <dbReference type="ARBA" id="ARBA00031484"/>
    </source>
</evidence>
<dbReference type="SUPFAM" id="SSF54534">
    <property type="entry name" value="FKBP-like"/>
    <property type="match status" value="1"/>
</dbReference>
<dbReference type="EC" id="5.2.1.8" evidence="3"/>
<evidence type="ECO:0000256" key="3">
    <source>
        <dbReference type="ARBA" id="ARBA00013194"/>
    </source>
</evidence>
<dbReference type="InterPro" id="IPR046357">
    <property type="entry name" value="PPIase_dom_sf"/>
</dbReference>
<dbReference type="PROSITE" id="PS50198">
    <property type="entry name" value="PPIC_PPIASE_2"/>
    <property type="match status" value="1"/>
</dbReference>
<feature type="domain" description="PpiC" evidence="10">
    <location>
        <begin position="140"/>
        <end position="242"/>
    </location>
</feature>
<dbReference type="PANTHER" id="PTHR47245:SF2">
    <property type="entry name" value="PEPTIDYL-PROLYL CIS-TRANS ISOMERASE HP_0175-RELATED"/>
    <property type="match status" value="1"/>
</dbReference>
<dbReference type="EMBL" id="SSNY01000011">
    <property type="protein sequence ID" value="THF55427.1"/>
    <property type="molecule type" value="Genomic_DNA"/>
</dbReference>
<evidence type="ECO:0000256" key="2">
    <source>
        <dbReference type="ARBA" id="ARBA00007656"/>
    </source>
</evidence>
<dbReference type="InterPro" id="IPR050245">
    <property type="entry name" value="PrsA_foldase"/>
</dbReference>
<evidence type="ECO:0000313" key="11">
    <source>
        <dbReference type="EMBL" id="THF55427.1"/>
    </source>
</evidence>
<comment type="similarity">
    <text evidence="2">Belongs to the PpiC/parvulin rotamase family.</text>
</comment>
<gene>
    <name evidence="11" type="ORF">E6C48_17480</name>
</gene>
<comment type="caution">
    <text evidence="11">The sequence shown here is derived from an EMBL/GenBank/DDBJ whole genome shotgun (WGS) entry which is preliminary data.</text>
</comment>
<reference evidence="11 12" key="1">
    <citation type="submission" date="2019-04" db="EMBL/GenBank/DDBJ databases">
        <title>Mesorhizobium composti sp. nov., isolated from compost.</title>
        <authorList>
            <person name="Lin S.-Y."/>
            <person name="Hameed A."/>
            <person name="Hsieh Y.-T."/>
            <person name="Young C.-C."/>
        </authorList>
    </citation>
    <scope>NUCLEOTIDE SEQUENCE [LARGE SCALE GENOMIC DNA]</scope>
    <source>
        <strain evidence="11 12">CC-YTH430</strain>
    </source>
</reference>
<dbReference type="SUPFAM" id="SSF109998">
    <property type="entry name" value="Triger factor/SurA peptide-binding domain-like"/>
    <property type="match status" value="1"/>
</dbReference>
<evidence type="ECO:0000313" key="12">
    <source>
        <dbReference type="Proteomes" id="UP000306441"/>
    </source>
</evidence>
<evidence type="ECO:0000256" key="1">
    <source>
        <dbReference type="ARBA" id="ARBA00000971"/>
    </source>
</evidence>
<feature type="region of interest" description="Disordered" evidence="9">
    <location>
        <begin position="13"/>
        <end position="35"/>
    </location>
</feature>
<keyword evidence="5 8" id="KW-0697">Rotamase</keyword>
<keyword evidence="8 11" id="KW-0413">Isomerase</keyword>
<evidence type="ECO:0000256" key="6">
    <source>
        <dbReference type="ARBA" id="ARBA00030642"/>
    </source>
</evidence>
<dbReference type="InterPro" id="IPR027304">
    <property type="entry name" value="Trigger_fact/SurA_dom_sf"/>
</dbReference>
<dbReference type="GO" id="GO:0016853">
    <property type="term" value="F:isomerase activity"/>
    <property type="evidence" value="ECO:0007669"/>
    <property type="project" value="UniProtKB-KW"/>
</dbReference>
<dbReference type="RefSeq" id="WP_136359465.1">
    <property type="nucleotide sequence ID" value="NZ_SSNY01000011.1"/>
</dbReference>
<keyword evidence="12" id="KW-1185">Reference proteome</keyword>
<dbReference type="Proteomes" id="UP000306441">
    <property type="component" value="Unassembled WGS sequence"/>
</dbReference>
<evidence type="ECO:0000259" key="10">
    <source>
        <dbReference type="PROSITE" id="PS50198"/>
    </source>
</evidence>
<accession>A0ABY2Q3V1</accession>
<dbReference type="InterPro" id="IPR000297">
    <property type="entry name" value="PPIase_PpiC"/>
</dbReference>
<evidence type="ECO:0000256" key="5">
    <source>
        <dbReference type="ARBA" id="ARBA00023110"/>
    </source>
</evidence>
<evidence type="ECO:0000256" key="8">
    <source>
        <dbReference type="PROSITE-ProRule" id="PRU00278"/>
    </source>
</evidence>
<evidence type="ECO:0000256" key="4">
    <source>
        <dbReference type="ARBA" id="ARBA00018370"/>
    </source>
</evidence>
<evidence type="ECO:0000256" key="9">
    <source>
        <dbReference type="SAM" id="MobiDB-lite"/>
    </source>
</evidence>
<dbReference type="PANTHER" id="PTHR47245">
    <property type="entry name" value="PEPTIDYLPROLYL ISOMERASE"/>
    <property type="match status" value="1"/>
</dbReference>
<sequence>MATIVVDHRTLAAEQVQAKSPKAGTRPTARPEPARPQIAVDGVVIPHAAIAREVQNHPAENPAEAWTEAARALIVRELLVQEARRLAIEAEPLEDEEGRRETDEEALIRVLMEREISLPEPDDASTHRYYEKNLRLFRSADLFEAAHILFSVDWSDKDAFAAAVESAKSAIALLTEEPSRFPDLARELSACSSSSEGGHLGQFTRDQVTPEFSAALDQLRTGEISVAPVETPYGVHVIRLDRRVNGQTLPFEAVRKRIAMYLKSSVWRRAAAQYISLLAGRATITGFDFGGAETPLVQ</sequence>
<name>A0ABY2Q3V1_9HYPH</name>
<organism evidence="11 12">
    <name type="scientific">Ollibium composti</name>
    <dbReference type="NCBI Taxonomy" id="2675109"/>
    <lineage>
        <taxon>Bacteria</taxon>
        <taxon>Pseudomonadati</taxon>
        <taxon>Pseudomonadota</taxon>
        <taxon>Alphaproteobacteria</taxon>
        <taxon>Hyphomicrobiales</taxon>
        <taxon>Phyllobacteriaceae</taxon>
        <taxon>Ollibium</taxon>
    </lineage>
</organism>